<keyword evidence="2" id="KW-0378">Hydrolase</keyword>
<sequence length="219" mass="25069">MLPLKSNPNPSMFYLTKTPAILKAIYSNCTWSLSPAKPSVYLTFDDGPHPTATPFILDLLKKYNAKGTFFCIGKNVVEYPEIYQRILEEGHTTGNHTHNHMNGWKTGTDKYVENMMEARKFINSTLFRPPYGRITPFQIRQIKRLVPGAKIVMWDVLSADFDTEINGEACVQNVVFKSKPGSIIVFHDSTKAWERLEYALPRVMEYFKKKGLEMEAIPV</sequence>
<dbReference type="CDD" id="cd10959">
    <property type="entry name" value="CE4_NodB_like_3"/>
    <property type="match status" value="1"/>
</dbReference>
<organism evidence="4 5">
    <name type="scientific">Chitinophaga sancti</name>
    <dbReference type="NCBI Taxonomy" id="1004"/>
    <lineage>
        <taxon>Bacteria</taxon>
        <taxon>Pseudomonadati</taxon>
        <taxon>Bacteroidota</taxon>
        <taxon>Chitinophagia</taxon>
        <taxon>Chitinophagales</taxon>
        <taxon>Chitinophagaceae</taxon>
        <taxon>Chitinophaga</taxon>
    </lineage>
</organism>
<dbReference type="PANTHER" id="PTHR10587">
    <property type="entry name" value="GLYCOSYL TRANSFERASE-RELATED"/>
    <property type="match status" value="1"/>
</dbReference>
<dbReference type="InterPro" id="IPR011330">
    <property type="entry name" value="Glyco_hydro/deAcase_b/a-brl"/>
</dbReference>
<proteinExistence type="predicted"/>
<dbReference type="InterPro" id="IPR002509">
    <property type="entry name" value="NODB_dom"/>
</dbReference>
<feature type="domain" description="NodB homology" evidence="3">
    <location>
        <begin position="38"/>
        <end position="215"/>
    </location>
</feature>
<dbReference type="GO" id="GO:0016020">
    <property type="term" value="C:membrane"/>
    <property type="evidence" value="ECO:0007669"/>
    <property type="project" value="TreeGrafter"/>
</dbReference>
<dbReference type="Gene3D" id="3.20.20.370">
    <property type="entry name" value="Glycoside hydrolase/deacetylase"/>
    <property type="match status" value="1"/>
</dbReference>
<dbReference type="Pfam" id="PF01522">
    <property type="entry name" value="Polysacc_deac_1"/>
    <property type="match status" value="1"/>
</dbReference>
<dbReference type="GO" id="GO:0046872">
    <property type="term" value="F:metal ion binding"/>
    <property type="evidence" value="ECO:0007669"/>
    <property type="project" value="UniProtKB-KW"/>
</dbReference>
<dbReference type="PROSITE" id="PS51677">
    <property type="entry name" value="NODB"/>
    <property type="match status" value="1"/>
</dbReference>
<accession>A0A1K1SEJ5</accession>
<evidence type="ECO:0000313" key="4">
    <source>
        <dbReference type="EMBL" id="SFW82718.1"/>
    </source>
</evidence>
<evidence type="ECO:0000313" key="5">
    <source>
        <dbReference type="Proteomes" id="UP000183788"/>
    </source>
</evidence>
<dbReference type="GO" id="GO:0016810">
    <property type="term" value="F:hydrolase activity, acting on carbon-nitrogen (but not peptide) bonds"/>
    <property type="evidence" value="ECO:0007669"/>
    <property type="project" value="InterPro"/>
</dbReference>
<evidence type="ECO:0000259" key="3">
    <source>
        <dbReference type="PROSITE" id="PS51677"/>
    </source>
</evidence>
<evidence type="ECO:0000256" key="1">
    <source>
        <dbReference type="ARBA" id="ARBA00022723"/>
    </source>
</evidence>
<gene>
    <name evidence="4" type="ORF">SAMN05661012_05298</name>
</gene>
<name>A0A1K1SEJ5_9BACT</name>
<reference evidence="4 5" key="1">
    <citation type="submission" date="2016-11" db="EMBL/GenBank/DDBJ databases">
        <authorList>
            <person name="Jaros S."/>
            <person name="Januszkiewicz K."/>
            <person name="Wedrychowicz H."/>
        </authorList>
    </citation>
    <scope>NUCLEOTIDE SEQUENCE [LARGE SCALE GENOMIC DNA]</scope>
    <source>
        <strain evidence="4 5">DSM 784</strain>
    </source>
</reference>
<protein>
    <submittedName>
        <fullName evidence="4">Peptidoglycan/xylan/chitin deacetylase, PgdA/CDA1 family</fullName>
    </submittedName>
</protein>
<evidence type="ECO:0000256" key="2">
    <source>
        <dbReference type="ARBA" id="ARBA00022801"/>
    </source>
</evidence>
<dbReference type="EMBL" id="FPIZ01000021">
    <property type="protein sequence ID" value="SFW82718.1"/>
    <property type="molecule type" value="Genomic_DNA"/>
</dbReference>
<dbReference type="InterPro" id="IPR050248">
    <property type="entry name" value="Polysacc_deacetylase_ArnD"/>
</dbReference>
<dbReference type="AlphaFoldDB" id="A0A1K1SEJ5"/>
<dbReference type="SUPFAM" id="SSF88713">
    <property type="entry name" value="Glycoside hydrolase/deacetylase"/>
    <property type="match status" value="1"/>
</dbReference>
<dbReference type="Proteomes" id="UP000183788">
    <property type="component" value="Unassembled WGS sequence"/>
</dbReference>
<keyword evidence="1" id="KW-0479">Metal-binding</keyword>
<dbReference type="GO" id="GO:0005975">
    <property type="term" value="P:carbohydrate metabolic process"/>
    <property type="evidence" value="ECO:0007669"/>
    <property type="project" value="InterPro"/>
</dbReference>
<dbReference type="STRING" id="1004.SAMN05661012_05298"/>
<dbReference type="PANTHER" id="PTHR10587:SF133">
    <property type="entry name" value="CHITIN DEACETYLASE 1-RELATED"/>
    <property type="match status" value="1"/>
</dbReference>